<protein>
    <recommendedName>
        <fullName evidence="5">HAT C-terminal dimerisation domain-containing protein</fullName>
    </recommendedName>
</protein>
<keyword evidence="4" id="KW-1185">Reference proteome</keyword>
<reference evidence="3" key="5">
    <citation type="journal article" date="2021" name="G3 (Bethesda)">
        <title>Aegilops tauschii genome assembly Aet v5.0 features greater sequence contiguity and improved annotation.</title>
        <authorList>
            <person name="Wang L."/>
            <person name="Zhu T."/>
            <person name="Rodriguez J.C."/>
            <person name="Deal K.R."/>
            <person name="Dubcovsky J."/>
            <person name="McGuire P.E."/>
            <person name="Lux T."/>
            <person name="Spannagl M."/>
            <person name="Mayer K.F.X."/>
            <person name="Baldrich P."/>
            <person name="Meyers B.C."/>
            <person name="Huo N."/>
            <person name="Gu Y.Q."/>
            <person name="Zhou H."/>
            <person name="Devos K.M."/>
            <person name="Bennetzen J.L."/>
            <person name="Unver T."/>
            <person name="Budak H."/>
            <person name="Gulick P.J."/>
            <person name="Galiba G."/>
            <person name="Kalapos B."/>
            <person name="Nelson D.R."/>
            <person name="Li P."/>
            <person name="You F.M."/>
            <person name="Luo M.C."/>
            <person name="Dvorak J."/>
        </authorList>
    </citation>
    <scope>NUCLEOTIDE SEQUENCE [LARGE SCALE GENOMIC DNA]</scope>
    <source>
        <strain evidence="3">cv. AL8/78</strain>
    </source>
</reference>
<evidence type="ECO:0000313" key="3">
    <source>
        <dbReference type="EnsemblPlants" id="AET6Gv20215500.4"/>
    </source>
</evidence>
<dbReference type="InterPro" id="IPR012337">
    <property type="entry name" value="RNaseH-like_sf"/>
</dbReference>
<dbReference type="Pfam" id="PF05699">
    <property type="entry name" value="Dimer_Tnp_hAT"/>
    <property type="match status" value="1"/>
</dbReference>
<dbReference type="Pfam" id="PF14291">
    <property type="entry name" value="DUF4371"/>
    <property type="match status" value="1"/>
</dbReference>
<evidence type="ECO:0000313" key="4">
    <source>
        <dbReference type="Proteomes" id="UP000015105"/>
    </source>
</evidence>
<dbReference type="EnsemblPlants" id="AET6Gv20215500.4">
    <property type="protein sequence ID" value="AET6Gv20215500.4"/>
    <property type="gene ID" value="AET6Gv20215500"/>
</dbReference>
<dbReference type="Proteomes" id="UP000015105">
    <property type="component" value="Chromosome 6D"/>
</dbReference>
<dbReference type="Gramene" id="AET6Gv20215500.4">
    <property type="protein sequence ID" value="AET6Gv20215500.4"/>
    <property type="gene ID" value="AET6Gv20215500"/>
</dbReference>
<dbReference type="AlphaFoldDB" id="A0A453N4P7"/>
<reference evidence="4" key="1">
    <citation type="journal article" date="2014" name="Science">
        <title>Ancient hybridizations among the ancestral genomes of bread wheat.</title>
        <authorList>
            <consortium name="International Wheat Genome Sequencing Consortium,"/>
            <person name="Marcussen T."/>
            <person name="Sandve S.R."/>
            <person name="Heier L."/>
            <person name="Spannagl M."/>
            <person name="Pfeifer M."/>
            <person name="Jakobsen K.S."/>
            <person name="Wulff B.B."/>
            <person name="Steuernagel B."/>
            <person name="Mayer K.F."/>
            <person name="Olsen O.A."/>
        </authorList>
    </citation>
    <scope>NUCLEOTIDE SEQUENCE [LARGE SCALE GENOMIC DNA]</scope>
    <source>
        <strain evidence="4">cv. AL8/78</strain>
    </source>
</reference>
<accession>A0A453N4P7</accession>
<dbReference type="PANTHER" id="PTHR11697">
    <property type="entry name" value="GENERAL TRANSCRIPTION FACTOR 2-RELATED ZINC FINGER PROTEIN"/>
    <property type="match status" value="1"/>
</dbReference>
<proteinExistence type="predicted"/>
<dbReference type="InterPro" id="IPR055298">
    <property type="entry name" value="AtLOH3-like"/>
</dbReference>
<name>A0A453N4P7_AEGTS</name>
<evidence type="ECO:0008006" key="5">
    <source>
        <dbReference type="Google" id="ProtNLM"/>
    </source>
</evidence>
<evidence type="ECO:0000259" key="2">
    <source>
        <dbReference type="Pfam" id="PF14291"/>
    </source>
</evidence>
<reference evidence="4" key="2">
    <citation type="journal article" date="2017" name="Nat. Plants">
        <title>The Aegilops tauschii genome reveals multiple impacts of transposons.</title>
        <authorList>
            <person name="Zhao G."/>
            <person name="Zou C."/>
            <person name="Li K."/>
            <person name="Wang K."/>
            <person name="Li T."/>
            <person name="Gao L."/>
            <person name="Zhang X."/>
            <person name="Wang H."/>
            <person name="Yang Z."/>
            <person name="Liu X."/>
            <person name="Jiang W."/>
            <person name="Mao L."/>
            <person name="Kong X."/>
            <person name="Jiao Y."/>
            <person name="Jia J."/>
        </authorList>
    </citation>
    <scope>NUCLEOTIDE SEQUENCE [LARGE SCALE GENOMIC DNA]</scope>
    <source>
        <strain evidence="4">cv. AL8/78</strain>
    </source>
</reference>
<dbReference type="PANTHER" id="PTHR11697:SF230">
    <property type="entry name" value="ZINC FINGER, MYM DOMAIN CONTAINING 1"/>
    <property type="match status" value="1"/>
</dbReference>
<reference evidence="3" key="4">
    <citation type="submission" date="2019-03" db="UniProtKB">
        <authorList>
            <consortium name="EnsemblPlants"/>
        </authorList>
    </citation>
    <scope>IDENTIFICATION</scope>
</reference>
<dbReference type="InterPro" id="IPR008906">
    <property type="entry name" value="HATC_C_dom"/>
</dbReference>
<feature type="domain" description="HAT C-terminal dimerisation" evidence="1">
    <location>
        <begin position="441"/>
        <end position="499"/>
    </location>
</feature>
<evidence type="ECO:0000259" key="1">
    <source>
        <dbReference type="Pfam" id="PF05699"/>
    </source>
</evidence>
<feature type="domain" description="DUF4371" evidence="2">
    <location>
        <begin position="2"/>
        <end position="138"/>
    </location>
</feature>
<organism evidence="3 4">
    <name type="scientific">Aegilops tauschii subsp. strangulata</name>
    <name type="common">Goatgrass</name>
    <dbReference type="NCBI Taxonomy" id="200361"/>
    <lineage>
        <taxon>Eukaryota</taxon>
        <taxon>Viridiplantae</taxon>
        <taxon>Streptophyta</taxon>
        <taxon>Embryophyta</taxon>
        <taxon>Tracheophyta</taxon>
        <taxon>Spermatophyta</taxon>
        <taxon>Magnoliopsida</taxon>
        <taxon>Liliopsida</taxon>
        <taxon>Poales</taxon>
        <taxon>Poaceae</taxon>
        <taxon>BOP clade</taxon>
        <taxon>Pooideae</taxon>
        <taxon>Triticodae</taxon>
        <taxon>Triticeae</taxon>
        <taxon>Triticinae</taxon>
        <taxon>Aegilops</taxon>
    </lineage>
</organism>
<dbReference type="InterPro" id="IPR025398">
    <property type="entry name" value="DUF4371"/>
</dbReference>
<dbReference type="GO" id="GO:0046983">
    <property type="term" value="F:protein dimerization activity"/>
    <property type="evidence" value="ECO:0007669"/>
    <property type="project" value="InterPro"/>
</dbReference>
<dbReference type="SUPFAM" id="SSF53098">
    <property type="entry name" value="Ribonuclease H-like"/>
    <property type="match status" value="1"/>
</dbReference>
<sequence>MVKILASYNKDVAGVVLENAPGNAKYTSGEVQKEIVGILALEVQKAIREEIGNAKFCIMVDEARDESKKEQMAVVLRFANKEAEIIERFLDLVHVNDTAALTLKNAICTVLSDNNLNVQDIRGQAYDGASNMRGEWNGLKALILRECPYAYYIHCMARQLQLALVAASREVHEVHNFFQNANFVINVVSASTKRSDELLANQAEEIAREIELGELDTGRGQNQIGTLQRPGGDAVGSLKIVISFDFVFILHLMEKIMKITDVLCKKLQYKSLDILNAMDSVSNTKVLLGELREHGWDSLLEEVKSFCVKHEIDIPDLDRKYVDVTKSRNKHDNTTTLHHYKVDVFSVAIDQQLSELNDRFSTQATELLTLCSSLDPRHESFDIPKISTLAEKLYPADFSSQELAQLESQLPHFQLDVCNHPELMTLPSIACLTKGLVKTGKASSYPMVDRLLQLVITLPVSTATAERAFSAMKIVKTRLRSKMGDDLLRHCMIIYIEKN</sequence>
<reference evidence="3" key="3">
    <citation type="journal article" date="2017" name="Nature">
        <title>Genome sequence of the progenitor of the wheat D genome Aegilops tauschii.</title>
        <authorList>
            <person name="Luo M.C."/>
            <person name="Gu Y.Q."/>
            <person name="Puiu D."/>
            <person name="Wang H."/>
            <person name="Twardziok S.O."/>
            <person name="Deal K.R."/>
            <person name="Huo N."/>
            <person name="Zhu T."/>
            <person name="Wang L."/>
            <person name="Wang Y."/>
            <person name="McGuire P.E."/>
            <person name="Liu S."/>
            <person name="Long H."/>
            <person name="Ramasamy R.K."/>
            <person name="Rodriguez J.C."/>
            <person name="Van S.L."/>
            <person name="Yuan L."/>
            <person name="Wang Z."/>
            <person name="Xia Z."/>
            <person name="Xiao L."/>
            <person name="Anderson O.D."/>
            <person name="Ouyang S."/>
            <person name="Liang Y."/>
            <person name="Zimin A.V."/>
            <person name="Pertea G."/>
            <person name="Qi P."/>
            <person name="Bennetzen J.L."/>
            <person name="Dai X."/>
            <person name="Dawson M.W."/>
            <person name="Muller H.G."/>
            <person name="Kugler K."/>
            <person name="Rivarola-Duarte L."/>
            <person name="Spannagl M."/>
            <person name="Mayer K.F.X."/>
            <person name="Lu F.H."/>
            <person name="Bevan M.W."/>
            <person name="Leroy P."/>
            <person name="Li P."/>
            <person name="You F.M."/>
            <person name="Sun Q."/>
            <person name="Liu Z."/>
            <person name="Lyons E."/>
            <person name="Wicker T."/>
            <person name="Salzberg S.L."/>
            <person name="Devos K.M."/>
            <person name="Dvorak J."/>
        </authorList>
    </citation>
    <scope>NUCLEOTIDE SEQUENCE [LARGE SCALE GENOMIC DNA]</scope>
    <source>
        <strain evidence="3">cv. AL8/78</strain>
    </source>
</reference>